<gene>
    <name evidence="1" type="primary">metW</name>
    <name evidence="1" type="ORF">FQ775_23010</name>
</gene>
<dbReference type="SUPFAM" id="SSF53335">
    <property type="entry name" value="S-adenosyl-L-methionine-dependent methyltransferases"/>
    <property type="match status" value="1"/>
</dbReference>
<name>A0A5B8L520_9HYPH</name>
<proteinExistence type="predicted"/>
<organism evidence="1 2">
    <name type="scientific">Nitratireductor mangrovi</name>
    <dbReference type="NCBI Taxonomy" id="2599600"/>
    <lineage>
        <taxon>Bacteria</taxon>
        <taxon>Pseudomonadati</taxon>
        <taxon>Pseudomonadota</taxon>
        <taxon>Alphaproteobacteria</taxon>
        <taxon>Hyphomicrobiales</taxon>
        <taxon>Phyllobacteriaceae</taxon>
        <taxon>Nitratireductor</taxon>
    </lineage>
</organism>
<dbReference type="AlphaFoldDB" id="A0A5B8L520"/>
<dbReference type="InterPro" id="IPR010743">
    <property type="entry name" value="Methionine_synth_MetW"/>
</dbReference>
<reference evidence="1" key="1">
    <citation type="submission" date="2020-04" db="EMBL/GenBank/DDBJ databases">
        <title>Nitratireductor sp. nov. isolated from mangrove soil.</title>
        <authorList>
            <person name="Ye Y."/>
        </authorList>
    </citation>
    <scope>NUCLEOTIDE SEQUENCE</scope>
    <source>
        <strain evidence="1">SY7</strain>
    </source>
</reference>
<accession>A0A5B8L520</accession>
<dbReference type="KEGG" id="niy:FQ775_23010"/>
<dbReference type="Pfam" id="PF07021">
    <property type="entry name" value="MetW"/>
    <property type="match status" value="1"/>
</dbReference>
<dbReference type="Proteomes" id="UP000321389">
    <property type="component" value="Chromosome"/>
</dbReference>
<dbReference type="EMBL" id="CP042301">
    <property type="protein sequence ID" value="QDZ03004.1"/>
    <property type="molecule type" value="Genomic_DNA"/>
</dbReference>
<dbReference type="NCBIfam" id="TIGR02081">
    <property type="entry name" value="metW"/>
    <property type="match status" value="1"/>
</dbReference>
<dbReference type="Gene3D" id="3.40.50.150">
    <property type="entry name" value="Vaccinia Virus protein VP39"/>
    <property type="match status" value="1"/>
</dbReference>
<evidence type="ECO:0000313" key="1">
    <source>
        <dbReference type="EMBL" id="QDZ03004.1"/>
    </source>
</evidence>
<dbReference type="InterPro" id="IPR029063">
    <property type="entry name" value="SAM-dependent_MTases_sf"/>
</dbReference>
<evidence type="ECO:0000313" key="2">
    <source>
        <dbReference type="Proteomes" id="UP000321389"/>
    </source>
</evidence>
<dbReference type="OrthoDB" id="9792690at2"/>
<sequence>MSVNNEARVDLRMVAGLIDPRARVLDVGCGDGELLELLAREKQVDGRGIEISQRGVNECVARGLSVIQGDADTDLGYYPDKGFDYVILSQTLQATYNPKEVLAQLLRIGDRAIVSFPNFGHWRVRFSLLLRGRMPVTPDLPHSWYDTPNIHFCTIRDFVNLCDEIGATVESATALNAYGQKIGVSMPWWFWNFFGQQAVFLLRR</sequence>
<protein>
    <submittedName>
        <fullName evidence="1">Methionine biosynthesis protein MetW</fullName>
    </submittedName>
</protein>
<keyword evidence="2" id="KW-1185">Reference proteome</keyword>
<dbReference type="RefSeq" id="WP_146301637.1">
    <property type="nucleotide sequence ID" value="NZ_CP042301.2"/>
</dbReference>
<dbReference type="CDD" id="cd02440">
    <property type="entry name" value="AdoMet_MTases"/>
    <property type="match status" value="1"/>
</dbReference>